<reference evidence="3 4" key="1">
    <citation type="submission" date="2023-07" db="EMBL/GenBank/DDBJ databases">
        <title>Functional and genomic diversity of the sorghum phyllosphere microbiome.</title>
        <authorList>
            <person name="Shade A."/>
        </authorList>
    </citation>
    <scope>NUCLEOTIDE SEQUENCE [LARGE SCALE GENOMIC DNA]</scope>
    <source>
        <strain evidence="3 4">SORGH_AS_0887</strain>
    </source>
</reference>
<gene>
    <name evidence="3" type="ORF">QE380_001876</name>
</gene>
<dbReference type="Proteomes" id="UP001233360">
    <property type="component" value="Unassembled WGS sequence"/>
</dbReference>
<protein>
    <submittedName>
        <fullName evidence="3">LysM repeat protein</fullName>
    </submittedName>
</protein>
<dbReference type="RefSeq" id="WP_307003416.1">
    <property type="nucleotide sequence ID" value="NZ_JAUTBK010000002.1"/>
</dbReference>
<keyword evidence="4" id="KW-1185">Reference proteome</keyword>
<dbReference type="EMBL" id="JAUTBK010000002">
    <property type="protein sequence ID" value="MDQ1208953.1"/>
    <property type="molecule type" value="Genomic_DNA"/>
</dbReference>
<organism evidence="3 4">
    <name type="scientific">Acinetobacter baylyi</name>
    <dbReference type="NCBI Taxonomy" id="202950"/>
    <lineage>
        <taxon>Bacteria</taxon>
        <taxon>Pseudomonadati</taxon>
        <taxon>Pseudomonadota</taxon>
        <taxon>Gammaproteobacteria</taxon>
        <taxon>Moraxellales</taxon>
        <taxon>Moraxellaceae</taxon>
        <taxon>Acinetobacter</taxon>
    </lineage>
</organism>
<sequence>MYAKLLCAAVLASGTLSMAAFAEAPVQAGETLESLSQVKVTTTINGQPGSLAELVNSGKVQLIPDQQTAPQTAGQTPMAPADAPLAPPAPAAHDAPQPPHDPVRQAAPAQPQDQNLNAAPTPEAPMPPAAE</sequence>
<proteinExistence type="predicted"/>
<accession>A0ABU0UWM4</accession>
<comment type="caution">
    <text evidence="3">The sequence shown here is derived from an EMBL/GenBank/DDBJ whole genome shotgun (WGS) entry which is preliminary data.</text>
</comment>
<evidence type="ECO:0000313" key="4">
    <source>
        <dbReference type="Proteomes" id="UP001233360"/>
    </source>
</evidence>
<name>A0ABU0UWM4_ACIBI</name>
<evidence type="ECO:0000256" key="1">
    <source>
        <dbReference type="SAM" id="MobiDB-lite"/>
    </source>
</evidence>
<feature type="region of interest" description="Disordered" evidence="1">
    <location>
        <begin position="62"/>
        <end position="131"/>
    </location>
</feature>
<keyword evidence="2" id="KW-0732">Signal</keyword>
<feature type="compositionally biased region" description="Low complexity" evidence="1">
    <location>
        <begin position="64"/>
        <end position="84"/>
    </location>
</feature>
<feature type="chain" id="PRO_5045488359" evidence="2">
    <location>
        <begin position="23"/>
        <end position="131"/>
    </location>
</feature>
<feature type="signal peptide" evidence="2">
    <location>
        <begin position="1"/>
        <end position="22"/>
    </location>
</feature>
<feature type="compositionally biased region" description="Pro residues" evidence="1">
    <location>
        <begin position="85"/>
        <end position="100"/>
    </location>
</feature>
<evidence type="ECO:0000256" key="2">
    <source>
        <dbReference type="SAM" id="SignalP"/>
    </source>
</evidence>
<evidence type="ECO:0000313" key="3">
    <source>
        <dbReference type="EMBL" id="MDQ1208953.1"/>
    </source>
</evidence>
<feature type="compositionally biased region" description="Pro residues" evidence="1">
    <location>
        <begin position="122"/>
        <end position="131"/>
    </location>
</feature>